<keyword evidence="3" id="KW-1185">Reference proteome</keyword>
<dbReference type="SUPFAM" id="SSF88874">
    <property type="entry name" value="Receptor-binding domain of short tail fibre protein gp12"/>
    <property type="match status" value="1"/>
</dbReference>
<feature type="domain" description="Phage tail collar" evidence="1">
    <location>
        <begin position="228"/>
        <end position="285"/>
    </location>
</feature>
<dbReference type="Gene3D" id="3.90.1340.10">
    <property type="entry name" value="Phage tail collar domain"/>
    <property type="match status" value="1"/>
</dbReference>
<sequence>MSEPTTPNLQLPTVWPAQAQKHVPVNEAFARLDALVQLSVRDRDLADPPASPDEGDRYIVAGSATGAWTGKSGQVAARIDGTWIFFPPKSGWTAWVEDEAGLVYWDGGAWAHLSFASAANAALFGINTSADATNRLAVKSDAALFSHDDVTPGSGDIRVKLDKEAPAATASVVFQTGFSGRAEFGLAGDDDFRVKVSPDGSAWHEAMVVDRSTGEVRFPSGSDGLPVGTVIWHAASTAPNGFLKADGAAVSRATYARLFAAIGTTYGAGNGATTFNLPDLRGEFVRGLDDGRGVDTGRAIGSAQSDAFQGHIHQSPPGAVSVGTPYQAAAIGPSAIGVVPLANAAISDGSNGAPRTASETRPRNLALLACIKV</sequence>
<dbReference type="InterPro" id="IPR011083">
    <property type="entry name" value="Phage_tail_collar_dom"/>
</dbReference>
<evidence type="ECO:0000313" key="3">
    <source>
        <dbReference type="Proteomes" id="UP001229244"/>
    </source>
</evidence>
<organism evidence="2 3">
    <name type="scientific">Amorphus orientalis</name>
    <dbReference type="NCBI Taxonomy" id="649198"/>
    <lineage>
        <taxon>Bacteria</taxon>
        <taxon>Pseudomonadati</taxon>
        <taxon>Pseudomonadota</taxon>
        <taxon>Alphaproteobacteria</taxon>
        <taxon>Hyphomicrobiales</taxon>
        <taxon>Amorphaceae</taxon>
        <taxon>Amorphus</taxon>
    </lineage>
</organism>
<evidence type="ECO:0000313" key="2">
    <source>
        <dbReference type="EMBL" id="MDQ0317825.1"/>
    </source>
</evidence>
<dbReference type="EMBL" id="JAUSUL010000009">
    <property type="protein sequence ID" value="MDQ0317825.1"/>
    <property type="molecule type" value="Genomic_DNA"/>
</dbReference>
<dbReference type="Pfam" id="PF07484">
    <property type="entry name" value="Collar"/>
    <property type="match status" value="1"/>
</dbReference>
<dbReference type="RefSeq" id="WP_306887752.1">
    <property type="nucleotide sequence ID" value="NZ_JAUSUL010000009.1"/>
</dbReference>
<dbReference type="Pfam" id="PF10983">
    <property type="entry name" value="DUF2793"/>
    <property type="match status" value="1"/>
</dbReference>
<gene>
    <name evidence="2" type="ORF">J2S73_004312</name>
</gene>
<dbReference type="AlphaFoldDB" id="A0AAE3VTC9"/>
<proteinExistence type="predicted"/>
<reference evidence="2" key="1">
    <citation type="submission" date="2023-07" db="EMBL/GenBank/DDBJ databases">
        <title>Genomic Encyclopedia of Type Strains, Phase IV (KMG-IV): sequencing the most valuable type-strain genomes for metagenomic binning, comparative biology and taxonomic classification.</title>
        <authorList>
            <person name="Goeker M."/>
        </authorList>
    </citation>
    <scope>NUCLEOTIDE SEQUENCE</scope>
    <source>
        <strain evidence="2">DSM 21202</strain>
    </source>
</reference>
<comment type="caution">
    <text evidence="2">The sequence shown here is derived from an EMBL/GenBank/DDBJ whole genome shotgun (WGS) entry which is preliminary data.</text>
</comment>
<dbReference type="InterPro" id="IPR037053">
    <property type="entry name" value="Phage_tail_collar_dom_sf"/>
</dbReference>
<protein>
    <submittedName>
        <fullName evidence="2">Microcystin-dependent protein</fullName>
    </submittedName>
</protein>
<dbReference type="InterPro" id="IPR021251">
    <property type="entry name" value="DUF2793"/>
</dbReference>
<evidence type="ECO:0000259" key="1">
    <source>
        <dbReference type="Pfam" id="PF07484"/>
    </source>
</evidence>
<accession>A0AAE3VTC9</accession>
<dbReference type="Proteomes" id="UP001229244">
    <property type="component" value="Unassembled WGS sequence"/>
</dbReference>
<name>A0AAE3VTC9_9HYPH</name>